<accession>A0A016W102</accession>
<comment type="caution">
    <text evidence="1">The sequence shown here is derived from an EMBL/GenBank/DDBJ whole genome shotgun (WGS) entry which is preliminary data.</text>
</comment>
<gene>
    <name evidence="1" type="primary">Acey_s0002.g1039</name>
    <name evidence="1" type="ORF">Y032_0002g1039</name>
</gene>
<evidence type="ECO:0000313" key="1">
    <source>
        <dbReference type="EMBL" id="EYC32678.1"/>
    </source>
</evidence>
<protein>
    <submittedName>
        <fullName evidence="1">Uncharacterized protein</fullName>
    </submittedName>
</protein>
<reference evidence="2" key="1">
    <citation type="journal article" date="2015" name="Nat. Genet.">
        <title>The genome and transcriptome of the zoonotic hookworm Ancylostoma ceylanicum identify infection-specific gene families.</title>
        <authorList>
            <person name="Schwarz E.M."/>
            <person name="Hu Y."/>
            <person name="Antoshechkin I."/>
            <person name="Miller M.M."/>
            <person name="Sternberg P.W."/>
            <person name="Aroian R.V."/>
        </authorList>
    </citation>
    <scope>NUCLEOTIDE SEQUENCE</scope>
    <source>
        <strain evidence="2">HY135</strain>
    </source>
</reference>
<evidence type="ECO:0000313" key="2">
    <source>
        <dbReference type="Proteomes" id="UP000024635"/>
    </source>
</evidence>
<sequence length="73" mass="8347">MKSCKFLDITVDKPGGVFRHTSMARVVCWRPNLAGRGHAEIRPLAKLDKVQASHTKFIPQHFRCFCLPNLQIE</sequence>
<organism evidence="1 2">
    <name type="scientific">Ancylostoma ceylanicum</name>
    <dbReference type="NCBI Taxonomy" id="53326"/>
    <lineage>
        <taxon>Eukaryota</taxon>
        <taxon>Metazoa</taxon>
        <taxon>Ecdysozoa</taxon>
        <taxon>Nematoda</taxon>
        <taxon>Chromadorea</taxon>
        <taxon>Rhabditida</taxon>
        <taxon>Rhabditina</taxon>
        <taxon>Rhabditomorpha</taxon>
        <taxon>Strongyloidea</taxon>
        <taxon>Ancylostomatidae</taxon>
        <taxon>Ancylostomatinae</taxon>
        <taxon>Ancylostoma</taxon>
    </lineage>
</organism>
<dbReference type="AlphaFoldDB" id="A0A016W102"/>
<dbReference type="EMBL" id="JARK01001338">
    <property type="protein sequence ID" value="EYC32678.1"/>
    <property type="molecule type" value="Genomic_DNA"/>
</dbReference>
<name>A0A016W102_9BILA</name>
<proteinExistence type="predicted"/>
<dbReference type="Proteomes" id="UP000024635">
    <property type="component" value="Unassembled WGS sequence"/>
</dbReference>
<keyword evidence="2" id="KW-1185">Reference proteome</keyword>